<name>A0A8J2P810_9HEXA</name>
<evidence type="ECO:0000313" key="1">
    <source>
        <dbReference type="EMBL" id="CAG7734614.1"/>
    </source>
</evidence>
<dbReference type="Proteomes" id="UP000708208">
    <property type="component" value="Unassembled WGS sequence"/>
</dbReference>
<sequence length="133" mass="15969">MRKAQLLDDEVVKKCYFTKSISQSISFKGRHTKYQWKVFKKDLNRVSKRFVSKLEYQRKTHNRVSSCSSVNVTFKPEIRRSTTITNHGNILRRRLPTFKEVTSFVLRYMKRHKLQPKEIDRITLTASRFKEVQ</sequence>
<proteinExistence type="predicted"/>
<dbReference type="AlphaFoldDB" id="A0A8J2P810"/>
<comment type="caution">
    <text evidence="1">The sequence shown here is derived from an EMBL/GenBank/DDBJ whole genome shotgun (WGS) entry which is preliminary data.</text>
</comment>
<keyword evidence="2" id="KW-1185">Reference proteome</keyword>
<reference evidence="1" key="1">
    <citation type="submission" date="2021-06" db="EMBL/GenBank/DDBJ databases">
        <authorList>
            <person name="Hodson N. C."/>
            <person name="Mongue J. A."/>
            <person name="Jaron S. K."/>
        </authorList>
    </citation>
    <scope>NUCLEOTIDE SEQUENCE</scope>
</reference>
<organism evidence="1 2">
    <name type="scientific">Allacma fusca</name>
    <dbReference type="NCBI Taxonomy" id="39272"/>
    <lineage>
        <taxon>Eukaryota</taxon>
        <taxon>Metazoa</taxon>
        <taxon>Ecdysozoa</taxon>
        <taxon>Arthropoda</taxon>
        <taxon>Hexapoda</taxon>
        <taxon>Collembola</taxon>
        <taxon>Symphypleona</taxon>
        <taxon>Sminthuridae</taxon>
        <taxon>Allacma</taxon>
    </lineage>
</organism>
<gene>
    <name evidence="1" type="ORF">AFUS01_LOCUS22994</name>
</gene>
<evidence type="ECO:0000313" key="2">
    <source>
        <dbReference type="Proteomes" id="UP000708208"/>
    </source>
</evidence>
<accession>A0A8J2P810</accession>
<protein>
    <submittedName>
        <fullName evidence="1">Uncharacterized protein</fullName>
    </submittedName>
</protein>
<dbReference type="EMBL" id="CAJVCH010272969">
    <property type="protein sequence ID" value="CAG7734614.1"/>
    <property type="molecule type" value="Genomic_DNA"/>
</dbReference>